<dbReference type="Pfam" id="PF10604">
    <property type="entry name" value="Polyketide_cyc2"/>
    <property type="match status" value="1"/>
</dbReference>
<dbReference type="Gene3D" id="3.30.530.20">
    <property type="match status" value="1"/>
</dbReference>
<keyword evidence="2" id="KW-1185">Reference proteome</keyword>
<dbReference type="RefSeq" id="WP_205106508.1">
    <property type="nucleotide sequence ID" value="NZ_BAAAHT010000018.1"/>
</dbReference>
<accession>A0ABS2L152</accession>
<dbReference type="InterPro" id="IPR019587">
    <property type="entry name" value="Polyketide_cyclase/dehydratase"/>
</dbReference>
<dbReference type="CDD" id="cd07818">
    <property type="entry name" value="SRPBCC_1"/>
    <property type="match status" value="1"/>
</dbReference>
<name>A0ABS2L152_9MICO</name>
<evidence type="ECO:0000313" key="2">
    <source>
        <dbReference type="Proteomes" id="UP000776164"/>
    </source>
</evidence>
<gene>
    <name evidence="1" type="ORF">JOE66_000441</name>
</gene>
<evidence type="ECO:0008006" key="3">
    <source>
        <dbReference type="Google" id="ProtNLM"/>
    </source>
</evidence>
<organism evidence="1 2">
    <name type="scientific">Subtercola frigoramans</name>
    <dbReference type="NCBI Taxonomy" id="120298"/>
    <lineage>
        <taxon>Bacteria</taxon>
        <taxon>Bacillati</taxon>
        <taxon>Actinomycetota</taxon>
        <taxon>Actinomycetes</taxon>
        <taxon>Micrococcales</taxon>
        <taxon>Microbacteriaceae</taxon>
        <taxon>Subtercola</taxon>
    </lineage>
</organism>
<dbReference type="Proteomes" id="UP000776164">
    <property type="component" value="Unassembled WGS sequence"/>
</dbReference>
<proteinExistence type="predicted"/>
<reference evidence="1 2" key="1">
    <citation type="submission" date="2021-01" db="EMBL/GenBank/DDBJ databases">
        <title>Sequencing the genomes of 1000 actinobacteria strains.</title>
        <authorList>
            <person name="Klenk H.-P."/>
        </authorList>
    </citation>
    <scope>NUCLEOTIDE SEQUENCE [LARGE SCALE GENOMIC DNA]</scope>
    <source>
        <strain evidence="1 2">DSM 13057</strain>
    </source>
</reference>
<dbReference type="EMBL" id="JAFBBU010000001">
    <property type="protein sequence ID" value="MBM7470807.1"/>
    <property type="molecule type" value="Genomic_DNA"/>
</dbReference>
<protein>
    <recommendedName>
        <fullName evidence="3">Transcriptional regulator</fullName>
    </recommendedName>
</protein>
<dbReference type="InterPro" id="IPR023393">
    <property type="entry name" value="START-like_dom_sf"/>
</dbReference>
<comment type="caution">
    <text evidence="1">The sequence shown here is derived from an EMBL/GenBank/DDBJ whole genome shotgun (WGS) entry which is preliminary data.</text>
</comment>
<dbReference type="SUPFAM" id="SSF55961">
    <property type="entry name" value="Bet v1-like"/>
    <property type="match status" value="1"/>
</dbReference>
<sequence>MTEYGIVERSIVIDAPADRILPHLTSFHSWVAWSPWEGTDPELKRTYAGTDGTVGASYEWDGNRKAGAGTMTATSIAPDSFDVALSFTRPFRSQSLVHFALDPTGASTKVVWTLKSPKTAMSRIFGLVMNMDKLIGNDLDKGLAQLKRVVESA</sequence>
<evidence type="ECO:0000313" key="1">
    <source>
        <dbReference type="EMBL" id="MBM7470807.1"/>
    </source>
</evidence>